<organism evidence="2 3">
    <name type="scientific">Ascochyta lentis</name>
    <dbReference type="NCBI Taxonomy" id="205686"/>
    <lineage>
        <taxon>Eukaryota</taxon>
        <taxon>Fungi</taxon>
        <taxon>Dikarya</taxon>
        <taxon>Ascomycota</taxon>
        <taxon>Pezizomycotina</taxon>
        <taxon>Dothideomycetes</taxon>
        <taxon>Pleosporomycetidae</taxon>
        <taxon>Pleosporales</taxon>
        <taxon>Pleosporineae</taxon>
        <taxon>Didymellaceae</taxon>
        <taxon>Ascochyta</taxon>
    </lineage>
</organism>
<name>A0A8H7MN25_9PLEO</name>
<feature type="compositionally biased region" description="Polar residues" evidence="1">
    <location>
        <begin position="56"/>
        <end position="71"/>
    </location>
</feature>
<dbReference type="AlphaFoldDB" id="A0A8H7MN25"/>
<feature type="compositionally biased region" description="Polar residues" evidence="1">
    <location>
        <begin position="35"/>
        <end position="46"/>
    </location>
</feature>
<comment type="caution">
    <text evidence="2">The sequence shown here is derived from an EMBL/GenBank/DDBJ whole genome shotgun (WGS) entry which is preliminary data.</text>
</comment>
<evidence type="ECO:0000313" key="3">
    <source>
        <dbReference type="Proteomes" id="UP000651452"/>
    </source>
</evidence>
<evidence type="ECO:0000256" key="1">
    <source>
        <dbReference type="SAM" id="MobiDB-lite"/>
    </source>
</evidence>
<protein>
    <submittedName>
        <fullName evidence="2">Uncharacterized protein</fullName>
    </submittedName>
</protein>
<reference evidence="2" key="1">
    <citation type="submission" date="2018-12" db="EMBL/GenBank/DDBJ databases">
        <authorList>
            <person name="Syme R.A."/>
            <person name="Farfan-Caceres L."/>
            <person name="Lichtenzveig J."/>
        </authorList>
    </citation>
    <scope>NUCLEOTIDE SEQUENCE</scope>
    <source>
        <strain evidence="2">Al4</strain>
    </source>
</reference>
<keyword evidence="3" id="KW-1185">Reference proteome</keyword>
<gene>
    <name evidence="2" type="ORF">EKO04_000162</name>
</gene>
<reference evidence="2" key="2">
    <citation type="submission" date="2020-09" db="EMBL/GenBank/DDBJ databases">
        <title>Reference genome assembly for Australian Ascochyta lentis isolate Al4.</title>
        <authorList>
            <person name="Lee R.C."/>
            <person name="Farfan-Caceres L.M."/>
            <person name="Debler J.W."/>
            <person name="Williams A.H."/>
            <person name="Henares B.M."/>
        </authorList>
    </citation>
    <scope>NUCLEOTIDE SEQUENCE</scope>
    <source>
        <strain evidence="2">Al4</strain>
    </source>
</reference>
<dbReference type="Proteomes" id="UP000651452">
    <property type="component" value="Unassembled WGS sequence"/>
</dbReference>
<proteinExistence type="predicted"/>
<sequence>MTTVVANSPIPVQYAAPAPADGVGSSRTYDAIAPSTLSPHNLTPTSKHSKLPDHNASPTSSSSDAAMQQQRAEGKRSPLSYVVQSFLSFSFDASPSPFFLFSHLDLPVAAATRCTQSNV</sequence>
<dbReference type="EMBL" id="RZGK01000002">
    <property type="protein sequence ID" value="KAF9701197.1"/>
    <property type="molecule type" value="Genomic_DNA"/>
</dbReference>
<accession>A0A8H7MN25</accession>
<feature type="region of interest" description="Disordered" evidence="1">
    <location>
        <begin position="14"/>
        <end position="74"/>
    </location>
</feature>
<evidence type="ECO:0000313" key="2">
    <source>
        <dbReference type="EMBL" id="KAF9701197.1"/>
    </source>
</evidence>